<reference evidence="1 2" key="1">
    <citation type="submission" date="2024-02" db="EMBL/GenBank/DDBJ databases">
        <title>Identification of pathogenicity and growth-promoting functions of Pseudomonas putida variants.</title>
        <authorList>
            <person name="Sun J."/>
        </authorList>
    </citation>
    <scope>NUCLEOTIDE SEQUENCE [LARGE SCALE GENOMIC DNA]</scope>
    <source>
        <strain evidence="1 2">A04</strain>
    </source>
</reference>
<keyword evidence="2" id="KW-1185">Reference proteome</keyword>
<proteinExistence type="predicted"/>
<organism evidence="1 2">
    <name type="scientific">Pseudomonas kermanshahensis</name>
    <dbReference type="NCBI Taxonomy" id="2745482"/>
    <lineage>
        <taxon>Bacteria</taxon>
        <taxon>Pseudomonadati</taxon>
        <taxon>Pseudomonadota</taxon>
        <taxon>Gammaproteobacteria</taxon>
        <taxon>Pseudomonadales</taxon>
        <taxon>Pseudomonadaceae</taxon>
        <taxon>Pseudomonas</taxon>
    </lineage>
</organism>
<dbReference type="EMBL" id="JBBHLD010000001">
    <property type="protein sequence ID" value="MEJ5903360.1"/>
    <property type="molecule type" value="Genomic_DNA"/>
</dbReference>
<dbReference type="RefSeq" id="WP_339548043.1">
    <property type="nucleotide sequence ID" value="NZ_JBBHLD010000001.1"/>
</dbReference>
<name>A0ABU8R0G8_9PSED</name>
<gene>
    <name evidence="1" type="ORF">V7V80_01515</name>
</gene>
<accession>A0ABU8R0G8</accession>
<evidence type="ECO:0000313" key="2">
    <source>
        <dbReference type="Proteomes" id="UP001377692"/>
    </source>
</evidence>
<dbReference type="Proteomes" id="UP001377692">
    <property type="component" value="Unassembled WGS sequence"/>
</dbReference>
<protein>
    <submittedName>
        <fullName evidence="1">Uncharacterized protein</fullName>
    </submittedName>
</protein>
<sequence>MRTTIMTQMQAWARQFERQSDPESDLDGDDFFLDYKLLGVASFIKHVAFEHDDLELLALASKVEMQVERVLALQNEAEHERMFAQDQSYALHERVREVCIRYFYTEPAFTVDMSKYRSMIEVAGAFSDPQKLTGLMNYIDADRVLSKIYDRVKSRLRRSTVDANTSPSFEDVSQAYNLELVEIYRLADLHVSRVLQQYAMAAG</sequence>
<comment type="caution">
    <text evidence="1">The sequence shown here is derived from an EMBL/GenBank/DDBJ whole genome shotgun (WGS) entry which is preliminary data.</text>
</comment>
<evidence type="ECO:0000313" key="1">
    <source>
        <dbReference type="EMBL" id="MEJ5903360.1"/>
    </source>
</evidence>